<keyword evidence="12" id="KW-1185">Reference proteome</keyword>
<reference evidence="11 12" key="1">
    <citation type="submission" date="2024-09" db="EMBL/GenBank/DDBJ databases">
        <authorList>
            <person name="Sun Q."/>
            <person name="Mori K."/>
        </authorList>
    </citation>
    <scope>NUCLEOTIDE SEQUENCE [LARGE SCALE GENOMIC DNA]</scope>
    <source>
        <strain evidence="11 12">JCM 11201</strain>
    </source>
</reference>
<dbReference type="InterPro" id="IPR036291">
    <property type="entry name" value="NAD(P)-bd_dom_sf"/>
</dbReference>
<evidence type="ECO:0000256" key="4">
    <source>
        <dbReference type="ARBA" id="ARBA00022449"/>
    </source>
</evidence>
<feature type="domain" description="RCK C-terminal" evidence="10">
    <location>
        <begin position="528"/>
        <end position="608"/>
    </location>
</feature>
<proteinExistence type="inferred from homology"/>
<feature type="transmembrane region" description="Helical" evidence="9">
    <location>
        <begin position="126"/>
        <end position="146"/>
    </location>
</feature>
<evidence type="ECO:0000256" key="7">
    <source>
        <dbReference type="ARBA" id="ARBA00023065"/>
    </source>
</evidence>
<evidence type="ECO:0000256" key="5">
    <source>
        <dbReference type="ARBA" id="ARBA00022692"/>
    </source>
</evidence>
<feature type="transmembrane region" description="Helical" evidence="9">
    <location>
        <begin position="229"/>
        <end position="261"/>
    </location>
</feature>
<feature type="transmembrane region" description="Helical" evidence="9">
    <location>
        <begin position="330"/>
        <end position="351"/>
    </location>
</feature>
<dbReference type="Pfam" id="PF02080">
    <property type="entry name" value="TrkA_C"/>
    <property type="match status" value="1"/>
</dbReference>
<dbReference type="Gene3D" id="3.30.70.1450">
    <property type="entry name" value="Regulator of K+ conductance, C-terminal domain"/>
    <property type="match status" value="1"/>
</dbReference>
<keyword evidence="4" id="KW-0050">Antiport</keyword>
<comment type="caution">
    <text evidence="11">The sequence shown here is derived from an EMBL/GenBank/DDBJ whole genome shotgun (WGS) entry which is preliminary data.</text>
</comment>
<dbReference type="SUPFAM" id="SSF51735">
    <property type="entry name" value="NAD(P)-binding Rossmann-fold domains"/>
    <property type="match status" value="1"/>
</dbReference>
<feature type="transmembrane region" description="Helical" evidence="9">
    <location>
        <begin position="273"/>
        <end position="291"/>
    </location>
</feature>
<feature type="transmembrane region" description="Helical" evidence="9">
    <location>
        <begin position="31"/>
        <end position="50"/>
    </location>
</feature>
<dbReference type="EMBL" id="JBHMAF010000003">
    <property type="protein sequence ID" value="MFB9757034.1"/>
    <property type="molecule type" value="Genomic_DNA"/>
</dbReference>
<dbReference type="PANTHER" id="PTHR43562:SF1">
    <property type="entry name" value="NA(+)_H(+) ANTIPORTER YJBQ-RELATED"/>
    <property type="match status" value="1"/>
</dbReference>
<comment type="similarity">
    <text evidence="2">Belongs to the monovalent cation:proton antiporter 2 (CPA2) transporter (TC 2.A.37) family.</text>
</comment>
<evidence type="ECO:0000256" key="2">
    <source>
        <dbReference type="ARBA" id="ARBA00005551"/>
    </source>
</evidence>
<organism evidence="11 12">
    <name type="scientific">Ectobacillus funiculus</name>
    <dbReference type="NCBI Taxonomy" id="137993"/>
    <lineage>
        <taxon>Bacteria</taxon>
        <taxon>Bacillati</taxon>
        <taxon>Bacillota</taxon>
        <taxon>Bacilli</taxon>
        <taxon>Bacillales</taxon>
        <taxon>Bacillaceae</taxon>
        <taxon>Ectobacillus</taxon>
    </lineage>
</organism>
<dbReference type="SUPFAM" id="SSF116726">
    <property type="entry name" value="TrkA C-terminal domain-like"/>
    <property type="match status" value="1"/>
</dbReference>
<dbReference type="InterPro" id="IPR006153">
    <property type="entry name" value="Cation/H_exchanger_TM"/>
</dbReference>
<evidence type="ECO:0000256" key="9">
    <source>
        <dbReference type="SAM" id="Phobius"/>
    </source>
</evidence>
<dbReference type="PANTHER" id="PTHR43562">
    <property type="entry name" value="NAPA-TYPE SODIUM/HYDROGEN ANTIPORTER"/>
    <property type="match status" value="1"/>
</dbReference>
<evidence type="ECO:0000313" key="11">
    <source>
        <dbReference type="EMBL" id="MFB9757034.1"/>
    </source>
</evidence>
<dbReference type="InterPro" id="IPR003148">
    <property type="entry name" value="RCK_N"/>
</dbReference>
<evidence type="ECO:0000256" key="3">
    <source>
        <dbReference type="ARBA" id="ARBA00022448"/>
    </source>
</evidence>
<name>A0ABV5W8X3_9BACI</name>
<dbReference type="Proteomes" id="UP001589609">
    <property type="component" value="Unassembled WGS sequence"/>
</dbReference>
<feature type="transmembrane region" description="Helical" evidence="9">
    <location>
        <begin position="188"/>
        <end position="208"/>
    </location>
</feature>
<keyword evidence="7" id="KW-0406">Ion transport</keyword>
<gene>
    <name evidence="11" type="ORF">ACFFMS_00490</name>
</gene>
<accession>A0ABV5W8X3</accession>
<evidence type="ECO:0000256" key="1">
    <source>
        <dbReference type="ARBA" id="ARBA00004141"/>
    </source>
</evidence>
<keyword evidence="6 9" id="KW-1133">Transmembrane helix</keyword>
<keyword evidence="8 9" id="KW-0472">Membrane</keyword>
<feature type="transmembrane region" description="Helical" evidence="9">
    <location>
        <begin position="303"/>
        <end position="324"/>
    </location>
</feature>
<evidence type="ECO:0000256" key="8">
    <source>
        <dbReference type="ARBA" id="ARBA00023136"/>
    </source>
</evidence>
<feature type="transmembrane region" description="Helical" evidence="9">
    <location>
        <begin position="158"/>
        <end position="182"/>
    </location>
</feature>
<dbReference type="Pfam" id="PF02254">
    <property type="entry name" value="TrkA_N"/>
    <property type="match status" value="1"/>
</dbReference>
<dbReference type="Gene3D" id="1.20.1530.20">
    <property type="match status" value="1"/>
</dbReference>
<dbReference type="InterPro" id="IPR038770">
    <property type="entry name" value="Na+/solute_symporter_sf"/>
</dbReference>
<evidence type="ECO:0000259" key="10">
    <source>
        <dbReference type="PROSITE" id="PS51202"/>
    </source>
</evidence>
<feature type="transmembrane region" description="Helical" evidence="9">
    <location>
        <begin position="62"/>
        <end position="83"/>
    </location>
</feature>
<comment type="subcellular location">
    <subcellularLocation>
        <location evidence="1">Membrane</location>
        <topology evidence="1">Multi-pass membrane protein</topology>
    </subcellularLocation>
</comment>
<protein>
    <submittedName>
        <fullName evidence="11">Cation:proton antiporter</fullName>
    </submittedName>
</protein>
<dbReference type="InterPro" id="IPR006037">
    <property type="entry name" value="RCK_C"/>
</dbReference>
<keyword evidence="3" id="KW-0813">Transport</keyword>
<feature type="transmembrane region" description="Helical" evidence="9">
    <location>
        <begin position="363"/>
        <end position="383"/>
    </location>
</feature>
<evidence type="ECO:0000256" key="6">
    <source>
        <dbReference type="ARBA" id="ARBA00022989"/>
    </source>
</evidence>
<dbReference type="Gene3D" id="3.40.50.720">
    <property type="entry name" value="NAD(P)-binding Rossmann-like Domain"/>
    <property type="match status" value="1"/>
</dbReference>
<feature type="transmembrane region" description="Helical" evidence="9">
    <location>
        <begin position="95"/>
        <end position="120"/>
    </location>
</feature>
<evidence type="ECO:0000313" key="12">
    <source>
        <dbReference type="Proteomes" id="UP001589609"/>
    </source>
</evidence>
<dbReference type="PROSITE" id="PS51202">
    <property type="entry name" value="RCK_C"/>
    <property type="match status" value="1"/>
</dbReference>
<dbReference type="Pfam" id="PF00999">
    <property type="entry name" value="Na_H_Exchanger"/>
    <property type="match status" value="1"/>
</dbReference>
<dbReference type="InterPro" id="IPR036721">
    <property type="entry name" value="RCK_C_sf"/>
</dbReference>
<dbReference type="RefSeq" id="WP_379947289.1">
    <property type="nucleotide sequence ID" value="NZ_JBHMAF010000003.1"/>
</dbReference>
<feature type="transmembrane region" description="Helical" evidence="9">
    <location>
        <begin position="6"/>
        <end position="24"/>
    </location>
</feature>
<sequence>MEHQSSLLSLTIVVALAFLIPVLLQRFRLGSFPVVVAEILAGIIVGKSGLNIVQTEMWLEVLSSLGFIFLMFLSGLEIDFSLFRQNTKSAKEPHAFRTASFVFLLIFGLSYLLSLTFVQFGFVSNSFFMTLIISTVSLGVVVPVLKDGNVSKTSIGQTILLTAVIADLVTMILLAVFVGLHSTDGQNMWLLLLLFAAGVILYVIARWLRKLHFMEHLRRGSIQIDTRAVFALILILVGLSERIGAENILGAFLAGVLVSLLSPNPEITEKLESIGYGLFIPIFFVMVGINLELWSIVKNPSSILIIPLLLAALFLSKLVPSLILRRWYSWNIVIGSSILLTSTLSLVIAAAQIGERLGIIEASLSAAFVLSAIITCIIGPILFKKVFPKVEVDRKKVAIVGVNRVTLPLSLDLLHERYDVTLYNTMHFKHMFKENEEEAALPLLSVKDFSISTLTQAGVFTSDYLVFATDEDPQNLELALHAKYLGLEHIITKIEDPALQSRATYEHINVFSTLNSTRFLLKALIDNPSLLRLIEKSHDTIREIRLTKHKYDGIAIRNLPPVEDVLILQIMRGKNSLVPRGDTKLHHKDILLVTGSKENLDLLQQLLK</sequence>
<keyword evidence="5 9" id="KW-0812">Transmembrane</keyword>